<evidence type="ECO:0008006" key="3">
    <source>
        <dbReference type="Google" id="ProtNLM"/>
    </source>
</evidence>
<dbReference type="Proteomes" id="UP000236520">
    <property type="component" value="Unassembled WGS sequence"/>
</dbReference>
<evidence type="ECO:0000313" key="2">
    <source>
        <dbReference type="Proteomes" id="UP000236520"/>
    </source>
</evidence>
<keyword evidence="2" id="KW-1185">Reference proteome</keyword>
<dbReference type="InterPro" id="IPR007344">
    <property type="entry name" value="GrpB/CoaE"/>
</dbReference>
<dbReference type="PANTHER" id="PTHR34822:SF1">
    <property type="entry name" value="GRPB FAMILY PROTEIN"/>
    <property type="match status" value="1"/>
</dbReference>
<sequence length="206" mass="22717">MPKDSSPDLVVVGFDPAWTVRGKTLTTDMYDLLKPLALHVEHIGSTAVPGMAAKPVFDLQAGVRDLQEAQHAFAPLLADRGFELTPYRQDHVPAGSDDDPAHWTKRLWTRRGHREPDVNFHVRVAGSPNERLALLFRDWLRAHPAAVPAYARFKQVLAGAVPDLATYADVKDPVVDLVIAVAEPWARATGWRVADALTPRTSAQHT</sequence>
<dbReference type="InterPro" id="IPR043519">
    <property type="entry name" value="NT_sf"/>
</dbReference>
<dbReference type="Pfam" id="PF04229">
    <property type="entry name" value="GrpB"/>
    <property type="match status" value="1"/>
</dbReference>
<evidence type="ECO:0000313" key="1">
    <source>
        <dbReference type="EMBL" id="PNG94190.1"/>
    </source>
</evidence>
<gene>
    <name evidence="1" type="ORF">SMF913_10215</name>
</gene>
<proteinExistence type="predicted"/>
<comment type="caution">
    <text evidence="1">The sequence shown here is derived from an EMBL/GenBank/DDBJ whole genome shotgun (WGS) entry which is preliminary data.</text>
</comment>
<protein>
    <recommendedName>
        <fullName evidence="3">GrpB family protein</fullName>
    </recommendedName>
</protein>
<dbReference type="Gene3D" id="3.30.460.10">
    <property type="entry name" value="Beta Polymerase, domain 2"/>
    <property type="match status" value="1"/>
</dbReference>
<dbReference type="RefSeq" id="WP_079255715.1">
    <property type="nucleotide sequence ID" value="NZ_BAAAHF010000030.1"/>
</dbReference>
<reference evidence="1 2" key="1">
    <citation type="submission" date="2015-09" db="EMBL/GenBank/DDBJ databases">
        <title>Genome sequence, genome mining and natural product profiling of a biocontrol bacterium Streptomyces malaysiensis F913.</title>
        <authorList>
            <person name="Xu Y."/>
            <person name="Wei J."/>
            <person name="Xie J."/>
            <person name="Li T."/>
            <person name="Zhou Z."/>
        </authorList>
    </citation>
    <scope>NUCLEOTIDE SEQUENCE [LARGE SCALE GENOMIC DNA]</scope>
    <source>
        <strain evidence="1 2">F913</strain>
    </source>
</reference>
<dbReference type="PANTHER" id="PTHR34822">
    <property type="entry name" value="GRPB DOMAIN PROTEIN (AFU_ORTHOLOGUE AFUA_1G01530)"/>
    <property type="match status" value="1"/>
</dbReference>
<dbReference type="AlphaFoldDB" id="A0A2J7Z1N5"/>
<accession>A0A2J7Z1N5</accession>
<organism evidence="1 2">
    <name type="scientific">Streptomyces malaysiensis</name>
    <dbReference type="NCBI Taxonomy" id="92644"/>
    <lineage>
        <taxon>Bacteria</taxon>
        <taxon>Bacillati</taxon>
        <taxon>Actinomycetota</taxon>
        <taxon>Actinomycetes</taxon>
        <taxon>Kitasatosporales</taxon>
        <taxon>Streptomycetaceae</taxon>
        <taxon>Streptomyces</taxon>
        <taxon>Streptomyces violaceusniger group</taxon>
    </lineage>
</organism>
<name>A0A2J7Z1N5_STRMQ</name>
<dbReference type="SUPFAM" id="SSF81301">
    <property type="entry name" value="Nucleotidyltransferase"/>
    <property type="match status" value="1"/>
</dbReference>
<dbReference type="EMBL" id="LJIW01000001">
    <property type="protein sequence ID" value="PNG94190.1"/>
    <property type="molecule type" value="Genomic_DNA"/>
</dbReference>